<keyword evidence="1" id="KW-1133">Transmembrane helix</keyword>
<comment type="caution">
    <text evidence="2">The sequence shown here is derived from an EMBL/GenBank/DDBJ whole genome shotgun (WGS) entry which is preliminary data.</text>
</comment>
<keyword evidence="1" id="KW-0472">Membrane</keyword>
<name>A0A3N1VHV6_9BACT</name>
<protein>
    <submittedName>
        <fullName evidence="2">Uncharacterized protein</fullName>
    </submittedName>
</protein>
<dbReference type="EMBL" id="RJVA01000010">
    <property type="protein sequence ID" value="ROR01609.1"/>
    <property type="molecule type" value="Genomic_DNA"/>
</dbReference>
<dbReference type="AlphaFoldDB" id="A0A3N1VHV6"/>
<sequence>MQGASDQRIVVSGINRSLLFKGAATLAVIFVVGSLVLFATPSHYYFRAERGGLGLCEGRLWGLVGSAVPGYEFIPVSADAARSLVGKPFASAEEALNTLRPIVEQAAREGMAAVAPGEKQLAQLYKTVLPNLQGAKLLGIQGYDARVEALEKWMAVVTGQSHTPTSH</sequence>
<dbReference type="Proteomes" id="UP000276223">
    <property type="component" value="Unassembled WGS sequence"/>
</dbReference>
<feature type="transmembrane region" description="Helical" evidence="1">
    <location>
        <begin position="18"/>
        <end position="40"/>
    </location>
</feature>
<evidence type="ECO:0000256" key="1">
    <source>
        <dbReference type="SAM" id="Phobius"/>
    </source>
</evidence>
<gene>
    <name evidence="2" type="ORF">EDC27_0788</name>
</gene>
<proteinExistence type="predicted"/>
<keyword evidence="3" id="KW-1185">Reference proteome</keyword>
<keyword evidence="1" id="KW-0812">Transmembrane</keyword>
<reference evidence="2 3" key="1">
    <citation type="submission" date="2018-11" db="EMBL/GenBank/DDBJ databases">
        <title>Genomic Encyclopedia of Type Strains, Phase IV (KMG-IV): sequencing the most valuable type-strain genomes for metagenomic binning, comparative biology and taxonomic classification.</title>
        <authorList>
            <person name="Goeker M."/>
        </authorList>
    </citation>
    <scope>NUCLEOTIDE SEQUENCE [LARGE SCALE GENOMIC DNA]</scope>
    <source>
        <strain evidence="2 3">DSM 22027</strain>
    </source>
</reference>
<dbReference type="RefSeq" id="WP_123289320.1">
    <property type="nucleotide sequence ID" value="NZ_RJVA01000010.1"/>
</dbReference>
<evidence type="ECO:0000313" key="3">
    <source>
        <dbReference type="Proteomes" id="UP000276223"/>
    </source>
</evidence>
<accession>A0A3N1VHV6</accession>
<organism evidence="2 3">
    <name type="scientific">Desulfosoma caldarium</name>
    <dbReference type="NCBI Taxonomy" id="610254"/>
    <lineage>
        <taxon>Bacteria</taxon>
        <taxon>Pseudomonadati</taxon>
        <taxon>Thermodesulfobacteriota</taxon>
        <taxon>Syntrophobacteria</taxon>
        <taxon>Syntrophobacterales</taxon>
        <taxon>Syntrophobacteraceae</taxon>
        <taxon>Desulfosoma</taxon>
    </lineage>
</organism>
<dbReference type="OrthoDB" id="5513266at2"/>
<evidence type="ECO:0000313" key="2">
    <source>
        <dbReference type="EMBL" id="ROR01609.1"/>
    </source>
</evidence>